<dbReference type="InterPro" id="IPR013083">
    <property type="entry name" value="Znf_RING/FYVE/PHD"/>
</dbReference>
<proteinExistence type="predicted"/>
<keyword evidence="2 4" id="KW-0863">Zinc-finger</keyword>
<dbReference type="InterPro" id="IPR017455">
    <property type="entry name" value="Znf_FYVE-rel"/>
</dbReference>
<dbReference type="SMART" id="SM00064">
    <property type="entry name" value="FYVE"/>
    <property type="match status" value="1"/>
</dbReference>
<dbReference type="AlphaFoldDB" id="A0AAD5LUQ1"/>
<dbReference type="PANTHER" id="PTHR13510:SF44">
    <property type="entry name" value="RABENOSYN-5"/>
    <property type="match status" value="1"/>
</dbReference>
<feature type="region of interest" description="Disordered" evidence="5">
    <location>
        <begin position="450"/>
        <end position="500"/>
    </location>
</feature>
<evidence type="ECO:0000313" key="7">
    <source>
        <dbReference type="EMBL" id="KAJ0393805.1"/>
    </source>
</evidence>
<evidence type="ECO:0000259" key="6">
    <source>
        <dbReference type="PROSITE" id="PS50178"/>
    </source>
</evidence>
<evidence type="ECO:0000313" key="8">
    <source>
        <dbReference type="Proteomes" id="UP001209570"/>
    </source>
</evidence>
<feature type="compositionally biased region" description="Low complexity" evidence="5">
    <location>
        <begin position="704"/>
        <end position="719"/>
    </location>
</feature>
<dbReference type="EMBL" id="JAKCXM010000460">
    <property type="protein sequence ID" value="KAJ0393805.1"/>
    <property type="molecule type" value="Genomic_DNA"/>
</dbReference>
<dbReference type="Gene3D" id="3.30.530.20">
    <property type="match status" value="1"/>
</dbReference>
<dbReference type="SUPFAM" id="SSF57903">
    <property type="entry name" value="FYVE/PHD zinc finger"/>
    <property type="match status" value="1"/>
</dbReference>
<feature type="compositionally biased region" description="Basic and acidic residues" evidence="5">
    <location>
        <begin position="468"/>
        <end position="498"/>
    </location>
</feature>
<feature type="compositionally biased region" description="Low complexity" evidence="5">
    <location>
        <begin position="667"/>
        <end position="688"/>
    </location>
</feature>
<feature type="domain" description="FYVE-type" evidence="6">
    <location>
        <begin position="336"/>
        <end position="414"/>
    </location>
</feature>
<dbReference type="Pfam" id="PF01363">
    <property type="entry name" value="FYVE"/>
    <property type="match status" value="1"/>
</dbReference>
<comment type="caution">
    <text evidence="7">The sequence shown here is derived from an EMBL/GenBank/DDBJ whole genome shotgun (WGS) entry which is preliminary data.</text>
</comment>
<feature type="compositionally biased region" description="Low complexity" evidence="5">
    <location>
        <begin position="728"/>
        <end position="754"/>
    </location>
</feature>
<reference evidence="7" key="1">
    <citation type="submission" date="2021-12" db="EMBL/GenBank/DDBJ databases">
        <title>Prjna785345.</title>
        <authorList>
            <person name="Rujirawat T."/>
            <person name="Krajaejun T."/>
        </authorList>
    </citation>
    <scope>NUCLEOTIDE SEQUENCE</scope>
    <source>
        <strain evidence="7">Pi057C3</strain>
    </source>
</reference>
<evidence type="ECO:0000256" key="1">
    <source>
        <dbReference type="ARBA" id="ARBA00022723"/>
    </source>
</evidence>
<dbReference type="Proteomes" id="UP001209570">
    <property type="component" value="Unassembled WGS sequence"/>
</dbReference>
<evidence type="ECO:0000256" key="2">
    <source>
        <dbReference type="ARBA" id="ARBA00022771"/>
    </source>
</evidence>
<dbReference type="GO" id="GO:0008270">
    <property type="term" value="F:zinc ion binding"/>
    <property type="evidence" value="ECO:0007669"/>
    <property type="project" value="UniProtKB-KW"/>
</dbReference>
<dbReference type="SUPFAM" id="SSF55961">
    <property type="entry name" value="Bet v1-like"/>
    <property type="match status" value="1"/>
</dbReference>
<feature type="compositionally biased region" description="Polar residues" evidence="5">
    <location>
        <begin position="539"/>
        <end position="551"/>
    </location>
</feature>
<feature type="region of interest" description="Disordered" evidence="5">
    <location>
        <begin position="659"/>
        <end position="754"/>
    </location>
</feature>
<dbReference type="InterPro" id="IPR023393">
    <property type="entry name" value="START-like_dom_sf"/>
</dbReference>
<dbReference type="PANTHER" id="PTHR13510">
    <property type="entry name" value="FYVE-FINGER-CONTAINING RAB5 EFFECTOR PROTEIN RABENOSYN-5-RELATED"/>
    <property type="match status" value="1"/>
</dbReference>
<sequence length="805" mass="87578">MNLAAPMQHTIHGTTVTQQPDPFDDSPLNPLNMSRTTSAAQERRPPSAKLLARARTAAADLAELASTSTGWRFLSEKNETTLYELRRSSDVYIVKGVTTVHVDVARVLSLLAARTTVELRLRLTQLFGKQLVDAVTIDHMSCSTPPPPQPQQEPSYTEDDTYSVDWFVLKSAEGKRDFTVAAYQDVFTRDVEGRLVRLGRTAAAVPSSQRDRVVGVHSMLSLDFKDVPPLPTHKKTERMHFVSSGLVVEETHERGVLRLSLFLSLMPTVSTRKHSKRYEKWLQQLAWCVGNVALQAKTLEASMADDTLSCSSGSVRSLGLGVLDKKTFEKEQKAAWKKSSHCRLCVKAFHAFRRCHHCRFCGEAVCGKCSGFIDISRFEVVQTVSGVVRPAATPSMRSQYTETRGCAHCIQNLLHNESLVAEQRRSSLASSRGSSGRNSKLSVSALTQQYDDEDQISLDDSSVSDRPSAPKDHVPVRVAPSRERSEGSSRDGDSDTFDRTPALTMSMLKPTHANAKLSLSTVSTSYSSTSNPLLDDRVSSGSQTARYPPRTTQQLRGAEALSPDMGLISFQSEYANDPDILALAGLSLAPTPEHECSPDVPDSPPRFAQSVFASRSAAMSRPEPEFEPELEPEVFGDGSTAASLVNAVKARQRAARLMAASAGPRLTSQTPSQPSSRPMPRTPTAPSSQMIHSGAMPPLPRRPSAPSRSSAARTSWRSAGTDSTFGMLSLPSPSQSQAPSQSQRSLSTDSFSSAASSSRNDMILLAAPEPSSPKFVLFADAHRESIFVRPGDGSDMIPLDLSSRC</sequence>
<keyword evidence="3" id="KW-0862">Zinc</keyword>
<feature type="region of interest" description="Disordered" evidence="5">
    <location>
        <begin position="525"/>
        <end position="551"/>
    </location>
</feature>
<evidence type="ECO:0000256" key="3">
    <source>
        <dbReference type="ARBA" id="ARBA00022833"/>
    </source>
</evidence>
<accession>A0AAD5LUQ1</accession>
<name>A0AAD5LUQ1_PYTIN</name>
<dbReference type="InterPro" id="IPR011011">
    <property type="entry name" value="Znf_FYVE_PHD"/>
</dbReference>
<gene>
    <name evidence="7" type="ORF">P43SY_001497</name>
</gene>
<keyword evidence="8" id="KW-1185">Reference proteome</keyword>
<feature type="compositionally biased region" description="Polar residues" evidence="5">
    <location>
        <begin position="11"/>
        <end position="20"/>
    </location>
</feature>
<dbReference type="InterPro" id="IPR052727">
    <property type="entry name" value="Rab4/Rab5_effector"/>
</dbReference>
<protein>
    <recommendedName>
        <fullName evidence="6">FYVE-type domain-containing protein</fullName>
    </recommendedName>
</protein>
<feature type="region of interest" description="Disordered" evidence="5">
    <location>
        <begin position="139"/>
        <end position="158"/>
    </location>
</feature>
<dbReference type="InterPro" id="IPR000306">
    <property type="entry name" value="Znf_FYVE"/>
</dbReference>
<keyword evidence="1" id="KW-0479">Metal-binding</keyword>
<evidence type="ECO:0000256" key="4">
    <source>
        <dbReference type="PROSITE-ProRule" id="PRU00091"/>
    </source>
</evidence>
<dbReference type="Gene3D" id="3.30.40.10">
    <property type="entry name" value="Zinc/RING finger domain, C3HC4 (zinc finger)"/>
    <property type="match status" value="1"/>
</dbReference>
<feature type="region of interest" description="Disordered" evidence="5">
    <location>
        <begin position="1"/>
        <end position="46"/>
    </location>
</feature>
<feature type="compositionally biased region" description="Polar residues" evidence="5">
    <location>
        <begin position="29"/>
        <end position="40"/>
    </location>
</feature>
<evidence type="ECO:0000256" key="5">
    <source>
        <dbReference type="SAM" id="MobiDB-lite"/>
    </source>
</evidence>
<dbReference type="PROSITE" id="PS50178">
    <property type="entry name" value="ZF_FYVE"/>
    <property type="match status" value="1"/>
</dbReference>
<organism evidence="7 8">
    <name type="scientific">Pythium insidiosum</name>
    <name type="common">Pythiosis disease agent</name>
    <dbReference type="NCBI Taxonomy" id="114742"/>
    <lineage>
        <taxon>Eukaryota</taxon>
        <taxon>Sar</taxon>
        <taxon>Stramenopiles</taxon>
        <taxon>Oomycota</taxon>
        <taxon>Peronosporomycetes</taxon>
        <taxon>Pythiales</taxon>
        <taxon>Pythiaceae</taxon>
        <taxon>Pythium</taxon>
    </lineage>
</organism>